<dbReference type="PANTHER" id="PTHR46112:SF3">
    <property type="entry name" value="AMINOPEPTIDASE YPDF"/>
    <property type="match status" value="1"/>
</dbReference>
<accession>E3CUI6</accession>
<dbReference type="SUPFAM" id="SSF53092">
    <property type="entry name" value="Creatinase/prolidase N-terminal domain"/>
    <property type="match status" value="1"/>
</dbReference>
<evidence type="ECO:0000259" key="5">
    <source>
        <dbReference type="Pfam" id="PF01321"/>
    </source>
</evidence>
<dbReference type="PANTHER" id="PTHR46112">
    <property type="entry name" value="AMINOPEPTIDASE"/>
    <property type="match status" value="1"/>
</dbReference>
<dbReference type="Pfam" id="PF01321">
    <property type="entry name" value="Creatinase_N"/>
    <property type="match status" value="1"/>
</dbReference>
<dbReference type="InterPro" id="IPR036005">
    <property type="entry name" value="Creatinase/aminopeptidase-like"/>
</dbReference>
<protein>
    <submittedName>
        <fullName evidence="6">Peptidase M24</fullName>
    </submittedName>
</protein>
<keyword evidence="2" id="KW-0378">Hydrolase</keyword>
<dbReference type="HOGENOM" id="CLU_017266_4_2_0"/>
<evidence type="ECO:0000313" key="6">
    <source>
        <dbReference type="EMBL" id="EFQ24002.1"/>
    </source>
</evidence>
<keyword evidence="7" id="KW-1185">Reference proteome</keyword>
<dbReference type="STRING" id="584708.Apau_1583"/>
<dbReference type="GO" id="GO:0046872">
    <property type="term" value="F:metal ion binding"/>
    <property type="evidence" value="ECO:0007669"/>
    <property type="project" value="UniProtKB-KW"/>
</dbReference>
<evidence type="ECO:0000256" key="1">
    <source>
        <dbReference type="ARBA" id="ARBA00022723"/>
    </source>
</evidence>
<dbReference type="SUPFAM" id="SSF55920">
    <property type="entry name" value="Creatinase/aminopeptidase"/>
    <property type="match status" value="1"/>
</dbReference>
<dbReference type="InterPro" id="IPR029149">
    <property type="entry name" value="Creatin/AminoP/Spt16_N"/>
</dbReference>
<reference evidence="6 7" key="1">
    <citation type="journal article" date="2010" name="Stand. Genomic Sci.">
        <title>Non-contiguous finished genome sequence of Aminomonas paucivorans type strain (GLU-3).</title>
        <authorList>
            <person name="Pitluck S."/>
            <person name="Yasawong M."/>
            <person name="Held B."/>
            <person name="Lapidus A."/>
            <person name="Nolan M."/>
            <person name="Copeland A."/>
            <person name="Lucas S."/>
            <person name="Del Rio T.G."/>
            <person name="Tice H."/>
            <person name="Cheng J.F."/>
            <person name="Chertkov O."/>
            <person name="Goodwin L."/>
            <person name="Tapia R."/>
            <person name="Han C."/>
            <person name="Liolios K."/>
            <person name="Ivanova N."/>
            <person name="Mavromatis K."/>
            <person name="Ovchinnikova G."/>
            <person name="Pati A."/>
            <person name="Chen A."/>
            <person name="Palaniappan K."/>
            <person name="Land M."/>
            <person name="Hauser L."/>
            <person name="Chang Y.J."/>
            <person name="Jeffries C.D."/>
            <person name="Pukall R."/>
            <person name="Spring S."/>
            <person name="Rohde M."/>
            <person name="Sikorski J."/>
            <person name="Goker M."/>
            <person name="Woyke T."/>
            <person name="Bristow J."/>
            <person name="Eisen J.A."/>
            <person name="Markowitz V."/>
            <person name="Hugenholtz P."/>
            <person name="Kyrpides N.C."/>
            <person name="Klenk H.P."/>
        </authorList>
    </citation>
    <scope>NUCLEOTIDE SEQUENCE [LARGE SCALE GENOMIC DNA]</scope>
    <source>
        <strain evidence="6 7">DSM 12260</strain>
    </source>
</reference>
<dbReference type="EMBL" id="CM001022">
    <property type="protein sequence ID" value="EFQ24002.1"/>
    <property type="molecule type" value="Genomic_DNA"/>
</dbReference>
<keyword evidence="1 3" id="KW-0479">Metal-binding</keyword>
<organism evidence="6 7">
    <name type="scientific">Aminomonas paucivorans DSM 12260</name>
    <dbReference type="NCBI Taxonomy" id="584708"/>
    <lineage>
        <taxon>Bacteria</taxon>
        <taxon>Thermotogati</taxon>
        <taxon>Synergistota</taxon>
        <taxon>Synergistia</taxon>
        <taxon>Synergistales</taxon>
        <taxon>Synergistaceae</taxon>
        <taxon>Aminomonas</taxon>
    </lineage>
</organism>
<dbReference type="Proteomes" id="UP000005096">
    <property type="component" value="Chromosome"/>
</dbReference>
<dbReference type="InterPro" id="IPR000587">
    <property type="entry name" value="Creatinase_N"/>
</dbReference>
<dbReference type="InterPro" id="IPR050659">
    <property type="entry name" value="Peptidase_M24B"/>
</dbReference>
<evidence type="ECO:0000313" key="7">
    <source>
        <dbReference type="Proteomes" id="UP000005096"/>
    </source>
</evidence>
<feature type="domain" description="Peptidase M24" evidence="4">
    <location>
        <begin position="146"/>
        <end position="348"/>
    </location>
</feature>
<dbReference type="InterPro" id="IPR000994">
    <property type="entry name" value="Pept_M24"/>
</dbReference>
<dbReference type="Gene3D" id="3.40.350.10">
    <property type="entry name" value="Creatinase/prolidase N-terminal domain"/>
    <property type="match status" value="1"/>
</dbReference>
<feature type="domain" description="Creatinase N-terminal" evidence="5">
    <location>
        <begin position="9"/>
        <end position="138"/>
    </location>
</feature>
<evidence type="ECO:0000259" key="4">
    <source>
        <dbReference type="Pfam" id="PF00557"/>
    </source>
</evidence>
<dbReference type="Pfam" id="PF00557">
    <property type="entry name" value="Peptidase_M24"/>
    <property type="match status" value="1"/>
</dbReference>
<evidence type="ECO:0000256" key="2">
    <source>
        <dbReference type="ARBA" id="ARBA00022801"/>
    </source>
</evidence>
<dbReference type="RefSeq" id="WP_006301220.1">
    <property type="nucleotide sequence ID" value="NZ_CM001022.1"/>
</dbReference>
<dbReference type="PROSITE" id="PS00491">
    <property type="entry name" value="PROLINE_PEPTIDASE"/>
    <property type="match status" value="1"/>
</dbReference>
<dbReference type="Gene3D" id="3.90.230.10">
    <property type="entry name" value="Creatinase/methionine aminopeptidase superfamily"/>
    <property type="match status" value="1"/>
</dbReference>
<dbReference type="InterPro" id="IPR001131">
    <property type="entry name" value="Peptidase_M24B_aminopep-P_CS"/>
</dbReference>
<name>E3CUI6_9BACT</name>
<proteinExistence type="inferred from homology"/>
<sequence>MSFSACAGRLARLRGALIQEDLDGVLLLVREGQNWESAVYLSGYRGTSAALLVSRDEEILITDGRYLVQARSQSPFSVVEQGNRSLVEAAGEEIRRLRLRRVGFEAERVSLRVYREMESRCPVEWVDRSDLLPLLRRIKEEQELRLIEEAARKAAGAFMETLGVAGPGMSEREFAALLEYRLQVSGAEGGWGSHSFIVASGPRSALPHGTPTERRFAPGEWFTVDFGARYEGYVCDITRNVAVGTLDPWARDLHELLVAAQDAAAEALCVGVSGREVDRVARSLIEQAGWGEAFSHGLGHGIGLELHEAPRVSPRGEDILEAGDVVTLEPGVYVEGRGGLRVEDDYVLRMEGPDRITQALPREFFVLR</sequence>
<dbReference type="GO" id="GO:0016787">
    <property type="term" value="F:hydrolase activity"/>
    <property type="evidence" value="ECO:0007669"/>
    <property type="project" value="UniProtKB-KW"/>
</dbReference>
<dbReference type="AlphaFoldDB" id="E3CUI6"/>
<dbReference type="PaxDb" id="584708-Apau_1583"/>
<evidence type="ECO:0000256" key="3">
    <source>
        <dbReference type="RuleBase" id="RU000590"/>
    </source>
</evidence>
<dbReference type="eggNOG" id="COG0006">
    <property type="taxonomic scope" value="Bacteria"/>
</dbReference>
<gene>
    <name evidence="6" type="ORF">Apau_1583</name>
</gene>
<comment type="similarity">
    <text evidence="3">Belongs to the peptidase M24B family.</text>
</comment>